<name>A0A6N6RMT3_9FLAO</name>
<reference evidence="3 4" key="1">
    <citation type="submission" date="2019-09" db="EMBL/GenBank/DDBJ databases">
        <title>Genomes of family Cryomorphaceae.</title>
        <authorList>
            <person name="Bowman J.P."/>
        </authorList>
    </citation>
    <scope>NUCLEOTIDE SEQUENCE [LARGE SCALE GENOMIC DNA]</scope>
    <source>
        <strain evidence="3 4">LMG 25704</strain>
    </source>
</reference>
<evidence type="ECO:0000313" key="4">
    <source>
        <dbReference type="Proteomes" id="UP000468650"/>
    </source>
</evidence>
<proteinExistence type="inferred from homology"/>
<dbReference type="PANTHER" id="PTHR43630:SF2">
    <property type="entry name" value="GLYCOSYLTRANSFERASE"/>
    <property type="match status" value="1"/>
</dbReference>
<evidence type="ECO:0000259" key="2">
    <source>
        <dbReference type="Pfam" id="PF00535"/>
    </source>
</evidence>
<dbReference type="Proteomes" id="UP000468650">
    <property type="component" value="Unassembled WGS sequence"/>
</dbReference>
<accession>A0A6N6RMT3</accession>
<comment type="similarity">
    <text evidence="1">Belongs to the glycosyltransferase 2 family. WaaE/KdtX subfamily.</text>
</comment>
<dbReference type="CDD" id="cd02511">
    <property type="entry name" value="Beta4Glucosyltransferase"/>
    <property type="match status" value="1"/>
</dbReference>
<protein>
    <submittedName>
        <fullName evidence="3">Glycosyltransferase family 2 protein</fullName>
    </submittedName>
</protein>
<evidence type="ECO:0000256" key="1">
    <source>
        <dbReference type="ARBA" id="ARBA00038494"/>
    </source>
</evidence>
<dbReference type="RefSeq" id="WP_151666460.1">
    <property type="nucleotide sequence ID" value="NZ_WBVO01000001.1"/>
</dbReference>
<dbReference type="Pfam" id="PF00535">
    <property type="entry name" value="Glycos_transf_2"/>
    <property type="match status" value="1"/>
</dbReference>
<dbReference type="GO" id="GO:0016740">
    <property type="term" value="F:transferase activity"/>
    <property type="evidence" value="ECO:0007669"/>
    <property type="project" value="UniProtKB-KW"/>
</dbReference>
<feature type="domain" description="Glycosyltransferase 2-like" evidence="2">
    <location>
        <begin position="6"/>
        <end position="127"/>
    </location>
</feature>
<dbReference type="Gene3D" id="3.90.550.10">
    <property type="entry name" value="Spore Coat Polysaccharide Biosynthesis Protein SpsA, Chain A"/>
    <property type="match status" value="1"/>
</dbReference>
<evidence type="ECO:0000313" key="3">
    <source>
        <dbReference type="EMBL" id="KAB2814883.1"/>
    </source>
</evidence>
<dbReference type="EMBL" id="WBVO01000001">
    <property type="protein sequence ID" value="KAB2814883.1"/>
    <property type="molecule type" value="Genomic_DNA"/>
</dbReference>
<dbReference type="OrthoDB" id="9815923at2"/>
<comment type="caution">
    <text evidence="3">The sequence shown here is derived from an EMBL/GenBank/DDBJ whole genome shotgun (WGS) entry which is preliminary data.</text>
</comment>
<dbReference type="InterPro" id="IPR029044">
    <property type="entry name" value="Nucleotide-diphossugar_trans"/>
</dbReference>
<dbReference type="AlphaFoldDB" id="A0A6N6RMT3"/>
<dbReference type="InterPro" id="IPR001173">
    <property type="entry name" value="Glyco_trans_2-like"/>
</dbReference>
<keyword evidence="3" id="KW-0808">Transferase</keyword>
<keyword evidence="4" id="KW-1185">Reference proteome</keyword>
<dbReference type="SUPFAM" id="SSF53448">
    <property type="entry name" value="Nucleotide-diphospho-sugar transferases"/>
    <property type="match status" value="1"/>
</dbReference>
<gene>
    <name evidence="3" type="ORF">F8C67_03795</name>
</gene>
<sequence>MLKLTAIIPTGNEEQNIDAAIESVKFADEILIVDSFSTDRTLERAKQHDVRVIQREYGNSASQKNWAIPQATHEWILLLDADERITPELAEEVQQILKEGPKHDGYWMYRENYFLGHLIKHSWKGDKVIRLFHRDRSKYQEKHVHAEVITEGSVGWCEHKIIHNTYVSYDAFVRKLNRYADWQARDYINRTGKITAWHLWVKPAFRFWKHYIAKGGFLDGVPGFIIASLQAYGVKARYYKIWLMRQEEKNVHEKVDEKFGIRRE</sequence>
<dbReference type="PANTHER" id="PTHR43630">
    <property type="entry name" value="POLY-BETA-1,6-N-ACETYL-D-GLUCOSAMINE SYNTHASE"/>
    <property type="match status" value="1"/>
</dbReference>
<organism evidence="3 4">
    <name type="scientific">Phaeocystidibacter luteus</name>
    <dbReference type="NCBI Taxonomy" id="911197"/>
    <lineage>
        <taxon>Bacteria</taxon>
        <taxon>Pseudomonadati</taxon>
        <taxon>Bacteroidota</taxon>
        <taxon>Flavobacteriia</taxon>
        <taxon>Flavobacteriales</taxon>
        <taxon>Phaeocystidibacteraceae</taxon>
        <taxon>Phaeocystidibacter</taxon>
    </lineage>
</organism>